<accession>A0A212PW39</accession>
<keyword evidence="1" id="KW-0808">Transferase</keyword>
<keyword evidence="2" id="KW-1185">Reference proteome</keyword>
<dbReference type="InterPro" id="IPR000600">
    <property type="entry name" value="ROK"/>
</dbReference>
<dbReference type="PANTHER" id="PTHR18964">
    <property type="entry name" value="ROK (REPRESSOR, ORF, KINASE) FAMILY"/>
    <property type="match status" value="1"/>
</dbReference>
<organism evidence="1 2">
    <name type="scientific">Arboricoccus pini</name>
    <dbReference type="NCBI Taxonomy" id="1963835"/>
    <lineage>
        <taxon>Bacteria</taxon>
        <taxon>Pseudomonadati</taxon>
        <taxon>Pseudomonadota</taxon>
        <taxon>Alphaproteobacteria</taxon>
        <taxon>Geminicoccales</taxon>
        <taxon>Geminicoccaceae</taxon>
        <taxon>Arboricoccus</taxon>
    </lineage>
</organism>
<dbReference type="OrthoDB" id="49685at2"/>
<dbReference type="Pfam" id="PF00480">
    <property type="entry name" value="ROK"/>
    <property type="match status" value="1"/>
</dbReference>
<dbReference type="RefSeq" id="WP_088559380.1">
    <property type="nucleotide sequence ID" value="NZ_FYEH01000001.1"/>
</dbReference>
<dbReference type="InterPro" id="IPR043129">
    <property type="entry name" value="ATPase_NBD"/>
</dbReference>
<name>A0A212PW39_9PROT</name>
<dbReference type="Gene3D" id="1.10.10.10">
    <property type="entry name" value="Winged helix-like DNA-binding domain superfamily/Winged helix DNA-binding domain"/>
    <property type="match status" value="1"/>
</dbReference>
<reference evidence="1 2" key="1">
    <citation type="submission" date="2017-06" db="EMBL/GenBank/DDBJ databases">
        <authorList>
            <person name="Kim H.J."/>
            <person name="Triplett B.A."/>
        </authorList>
    </citation>
    <scope>NUCLEOTIDE SEQUENCE [LARGE SCALE GENOMIC DNA]</scope>
    <source>
        <strain evidence="1 2">B29T1</strain>
    </source>
</reference>
<evidence type="ECO:0000313" key="1">
    <source>
        <dbReference type="EMBL" id="SNB51080.1"/>
    </source>
</evidence>
<dbReference type="InterPro" id="IPR036390">
    <property type="entry name" value="WH_DNA-bd_sf"/>
</dbReference>
<dbReference type="GO" id="GO:0019262">
    <property type="term" value="P:N-acetylneuraminate catabolic process"/>
    <property type="evidence" value="ECO:0007669"/>
    <property type="project" value="TreeGrafter"/>
</dbReference>
<dbReference type="SUPFAM" id="SSF53067">
    <property type="entry name" value="Actin-like ATPase domain"/>
    <property type="match status" value="1"/>
</dbReference>
<gene>
    <name evidence="1" type="ORF">SAMN07250955_10130</name>
</gene>
<dbReference type="GO" id="GO:0009384">
    <property type="term" value="F:N-acylmannosamine kinase activity"/>
    <property type="evidence" value="ECO:0007669"/>
    <property type="project" value="TreeGrafter"/>
</dbReference>
<dbReference type="InterPro" id="IPR036388">
    <property type="entry name" value="WH-like_DNA-bd_sf"/>
</dbReference>
<evidence type="ECO:0000313" key="2">
    <source>
        <dbReference type="Proteomes" id="UP000197065"/>
    </source>
</evidence>
<dbReference type="Gene3D" id="3.30.420.40">
    <property type="match status" value="2"/>
</dbReference>
<dbReference type="PANTHER" id="PTHR18964:SF169">
    <property type="entry name" value="N-ACETYLMANNOSAMINE KINASE"/>
    <property type="match status" value="1"/>
</dbReference>
<dbReference type="EMBL" id="FYEH01000001">
    <property type="protein sequence ID" value="SNB51080.1"/>
    <property type="molecule type" value="Genomic_DNA"/>
</dbReference>
<protein>
    <submittedName>
        <fullName evidence="1">Sugar kinase of the NBD/HSP70 family, may contain an N-terminal HTH domain</fullName>
    </submittedName>
</protein>
<dbReference type="Proteomes" id="UP000197065">
    <property type="component" value="Unassembled WGS sequence"/>
</dbReference>
<proteinExistence type="predicted"/>
<sequence length="433" mass="46158">MRINSASLPQDGAQDLLDGQSHAWAGTYDDAASGQGANSASLRQFNERVIIKALRRMGQGSKADLARAAHLSSNTAGQIVRQLVGQRLIRERGKRNDGGRGQPATLLGLDPAGAYAIGLYVSRSGFAAALLDFAGTVIGYRRVERDLPLPDEALRFAVQAARELSSELTPDAAQRLVGMGAAIGYDMGSWRRELGIGDAAFAAWNGFDIRSHLQRMTGMTIITENDGTAAAVAELFGGHGRELDDFLYIFIDYATGGGVVCGGDYRHGVNGNAGDVGLMPTLPSKLASAPRGGGDLEIVLTRASIASLIRHLDFCGHKVEDREELQRCFNVRPPALEEWLEDCAQALVAPILAAVRVLDVPHVILDGDLPRDILMGLIRRMTVLLDEASPESRKPPTLLAGRVGREAPMLGAAILPFHVNFGPSRGLLIGGQG</sequence>
<dbReference type="SUPFAM" id="SSF46785">
    <property type="entry name" value="Winged helix' DNA-binding domain"/>
    <property type="match status" value="1"/>
</dbReference>
<dbReference type="AlphaFoldDB" id="A0A212PW39"/>
<keyword evidence="1" id="KW-0418">Kinase</keyword>